<evidence type="ECO:0000313" key="19">
    <source>
        <dbReference type="EMBL" id="AAC47485.1"/>
    </source>
</evidence>
<evidence type="ECO:0000256" key="3">
    <source>
        <dbReference type="ARBA" id="ARBA00022723"/>
    </source>
</evidence>
<accession>P91972</accession>
<feature type="domain" description="CUB" evidence="16">
    <location>
        <begin position="945"/>
        <end position="1061"/>
    </location>
</feature>
<dbReference type="SUPFAM" id="SSF57184">
    <property type="entry name" value="Growth factor receptor domain"/>
    <property type="match status" value="1"/>
</dbReference>
<evidence type="ECO:0000256" key="2">
    <source>
        <dbReference type="ARBA" id="ARBA00022670"/>
    </source>
</evidence>
<dbReference type="InterPro" id="IPR015446">
    <property type="entry name" value="BMP_1/tolloid-like"/>
</dbReference>
<evidence type="ECO:0000256" key="14">
    <source>
        <dbReference type="SAM" id="Coils"/>
    </source>
</evidence>
<dbReference type="SMART" id="SM00179">
    <property type="entry name" value="EGF_CA"/>
    <property type="match status" value="2"/>
</dbReference>
<dbReference type="GO" id="GO:0005509">
    <property type="term" value="F:calcium ion binding"/>
    <property type="evidence" value="ECO:0007669"/>
    <property type="project" value="InterPro"/>
</dbReference>
<keyword evidence="3 10" id="KW-0479">Metal-binding</keyword>
<reference evidence="19" key="1">
    <citation type="submission" date="1996-05" db="EMBL/GenBank/DDBJ databases">
        <authorList>
            <person name="Liu E.R."/>
            <person name="Hattar S."/>
            <person name="MacPhee K."/>
            <person name="Endo S."/>
            <person name="Byrne J.H."/>
            <person name="Eskin A."/>
        </authorList>
    </citation>
    <scope>NUCLEOTIDE SEQUENCE</scope>
</reference>
<dbReference type="RefSeq" id="NP_001191492.1">
    <property type="nucleotide sequence ID" value="NM_001204563.1"/>
</dbReference>
<dbReference type="GeneID" id="100533252"/>
<evidence type="ECO:0000256" key="6">
    <source>
        <dbReference type="ARBA" id="ARBA00022833"/>
    </source>
</evidence>
<keyword evidence="6 10" id="KW-0862">Zinc</keyword>
<reference evidence="19 21" key="2">
    <citation type="journal article" date="1997" name="J. Neurosci.">
        <title>A developmental gene (Tolloid/BMP-1) is regulated in Aplysia neurons by treatments that induce long-term sensitization.</title>
        <authorList>
            <person name="Liu Q.R."/>
            <person name="Hattar S."/>
            <person name="Endo S."/>
            <person name="MacPhee K."/>
            <person name="Zhang H."/>
            <person name="Cleary L.J."/>
            <person name="Byrne J.H."/>
            <person name="Eskin A."/>
        </authorList>
    </citation>
    <scope>NUCLEOTIDE SEQUENCE</scope>
</reference>
<feature type="domain" description="EGF-like" evidence="17">
    <location>
        <begin position="788"/>
        <end position="824"/>
    </location>
</feature>
<dbReference type="InterPro" id="IPR009030">
    <property type="entry name" value="Growth_fac_rcpt_cys_sf"/>
</dbReference>
<evidence type="ECO:0000256" key="5">
    <source>
        <dbReference type="ARBA" id="ARBA00022801"/>
    </source>
</evidence>
<feature type="domain" description="CUB" evidence="16">
    <location>
        <begin position="675"/>
        <end position="788"/>
    </location>
</feature>
<dbReference type="InterPro" id="IPR000152">
    <property type="entry name" value="EGF-type_Asp/Asn_hydroxyl_site"/>
</dbReference>
<evidence type="ECO:0000256" key="15">
    <source>
        <dbReference type="SAM" id="MobiDB-lite"/>
    </source>
</evidence>
<dbReference type="GO" id="GO:0004222">
    <property type="term" value="F:metalloendopeptidase activity"/>
    <property type="evidence" value="ECO:0007669"/>
    <property type="project" value="UniProtKB-UniRule"/>
</dbReference>
<dbReference type="FunFam" id="2.10.25.10:FF:000010">
    <property type="entry name" value="Pro-epidermal growth factor"/>
    <property type="match status" value="2"/>
</dbReference>
<organism evidence="19">
    <name type="scientific">Aplysia californica</name>
    <name type="common">California sea hare</name>
    <dbReference type="NCBI Taxonomy" id="6500"/>
    <lineage>
        <taxon>Eukaryota</taxon>
        <taxon>Metazoa</taxon>
        <taxon>Spiralia</taxon>
        <taxon>Lophotrochozoa</taxon>
        <taxon>Mollusca</taxon>
        <taxon>Gastropoda</taxon>
        <taxon>Heterobranchia</taxon>
        <taxon>Euthyneura</taxon>
        <taxon>Tectipleura</taxon>
        <taxon>Aplysiida</taxon>
        <taxon>Aplysioidea</taxon>
        <taxon>Aplysiidae</taxon>
        <taxon>Aplysia</taxon>
    </lineage>
</organism>
<evidence type="ECO:0000259" key="18">
    <source>
        <dbReference type="PROSITE" id="PS51864"/>
    </source>
</evidence>
<evidence type="ECO:0000256" key="10">
    <source>
        <dbReference type="PIRSR" id="PIRSR001199-2"/>
    </source>
</evidence>
<feature type="binding site" evidence="10 12">
    <location>
        <position position="304"/>
    </location>
    <ligand>
        <name>Zn(2+)</name>
        <dbReference type="ChEBI" id="CHEBI:29105"/>
        <note>catalytic</note>
    </ligand>
</feature>
<dbReference type="FunFam" id="2.60.120.290:FF:000005">
    <property type="entry name" value="Procollagen C-endopeptidase enhancer 1"/>
    <property type="match status" value="1"/>
</dbReference>
<evidence type="ECO:0000256" key="7">
    <source>
        <dbReference type="ARBA" id="ARBA00023049"/>
    </source>
</evidence>
<dbReference type="SUPFAM" id="SSF55486">
    <property type="entry name" value="Metalloproteases ('zincins'), catalytic domain"/>
    <property type="match status" value="1"/>
</dbReference>
<feature type="region of interest" description="Disordered" evidence="15">
    <location>
        <begin position="189"/>
        <end position="215"/>
    </location>
</feature>
<dbReference type="PROSITE" id="PS51864">
    <property type="entry name" value="ASTACIN"/>
    <property type="match status" value="1"/>
</dbReference>
<evidence type="ECO:0000313" key="21">
    <source>
        <dbReference type="RefSeq" id="NP_001191492.1"/>
    </source>
</evidence>
<dbReference type="InterPro" id="IPR000859">
    <property type="entry name" value="CUB_dom"/>
</dbReference>
<comment type="cofactor">
    <cofactor evidence="12 13">
        <name>Zn(2+)</name>
        <dbReference type="ChEBI" id="CHEBI:29105"/>
    </cofactor>
    <text evidence="12 13">Binds 1 zinc ion per subunit.</text>
</comment>
<dbReference type="Proteomes" id="UP000694888">
    <property type="component" value="Unplaced"/>
</dbReference>
<dbReference type="AlphaFoldDB" id="P91972"/>
<dbReference type="PANTHER" id="PTHR24255:SF31">
    <property type="entry name" value="CUBILIN-LIKE PROTEIN"/>
    <property type="match status" value="1"/>
</dbReference>
<evidence type="ECO:0000313" key="20">
    <source>
        <dbReference type="Proteomes" id="UP000694888"/>
    </source>
</evidence>
<comment type="caution">
    <text evidence="11">Lacks conserved residue(s) required for the propagation of feature annotation.</text>
</comment>
<feature type="active site" evidence="9 12">
    <location>
        <position position="305"/>
    </location>
</feature>
<dbReference type="Pfam" id="PF14670">
    <property type="entry name" value="FXa_inhibition"/>
    <property type="match status" value="2"/>
</dbReference>
<dbReference type="PROSITE" id="PS00010">
    <property type="entry name" value="ASX_HYDROXYL"/>
    <property type="match status" value="2"/>
</dbReference>
<dbReference type="InterPro" id="IPR006026">
    <property type="entry name" value="Peptidase_Metallo"/>
</dbReference>
<evidence type="ECO:0000256" key="1">
    <source>
        <dbReference type="ARBA" id="ARBA00022536"/>
    </source>
</evidence>
<dbReference type="PANTHER" id="PTHR24255">
    <property type="entry name" value="COMPLEMENT COMPONENT 1, S SUBCOMPONENT-RELATED"/>
    <property type="match status" value="1"/>
</dbReference>
<evidence type="ECO:0000256" key="8">
    <source>
        <dbReference type="ARBA" id="ARBA00023157"/>
    </source>
</evidence>
<feature type="binding site" evidence="10 12">
    <location>
        <position position="314"/>
    </location>
    <ligand>
        <name>Zn(2+)</name>
        <dbReference type="ChEBI" id="CHEBI:29105"/>
        <note>catalytic</note>
    </ligand>
</feature>
<dbReference type="PIRSF" id="PIRSF001199">
    <property type="entry name" value="BMP_1/tolloid-like"/>
    <property type="match status" value="1"/>
</dbReference>
<dbReference type="EMBL" id="U57369">
    <property type="protein sequence ID" value="AAC47485.1"/>
    <property type="molecule type" value="mRNA"/>
</dbReference>
<dbReference type="SMART" id="SM00181">
    <property type="entry name" value="EGF"/>
    <property type="match status" value="2"/>
</dbReference>
<dbReference type="InterPro" id="IPR024079">
    <property type="entry name" value="MetalloPept_cat_dom_sf"/>
</dbReference>
<dbReference type="InterPro" id="IPR035914">
    <property type="entry name" value="Sperma_CUB_dom_sf"/>
</dbReference>
<feature type="domain" description="CUB" evidence="16">
    <location>
        <begin position="520"/>
        <end position="632"/>
    </location>
</feature>
<evidence type="ECO:0000256" key="11">
    <source>
        <dbReference type="PROSITE-ProRule" id="PRU00076"/>
    </source>
</evidence>
<feature type="disulfide bond" evidence="12">
    <location>
        <begin position="276"/>
        <end position="277"/>
    </location>
</feature>
<dbReference type="OrthoDB" id="431034at2759"/>
<dbReference type="CTD" id="100533252"/>
<dbReference type="FunFam" id="2.60.120.290:FF:000013">
    <property type="entry name" value="Membrane frizzled-related protein"/>
    <property type="match status" value="3"/>
</dbReference>
<feature type="domain" description="CUB" evidence="16">
    <location>
        <begin position="832"/>
        <end position="944"/>
    </location>
</feature>
<keyword evidence="5 12" id="KW-0378">Hydrolase</keyword>
<dbReference type="CDD" id="cd00041">
    <property type="entry name" value="CUB"/>
    <property type="match status" value="5"/>
</dbReference>
<evidence type="ECO:0000256" key="12">
    <source>
        <dbReference type="PROSITE-ProRule" id="PRU01211"/>
    </source>
</evidence>
<dbReference type="Gene3D" id="2.60.120.290">
    <property type="entry name" value="Spermadhesin, CUB domain"/>
    <property type="match status" value="5"/>
</dbReference>
<name>P91972_APLCA</name>
<dbReference type="PROSITE" id="PS01180">
    <property type="entry name" value="CUB"/>
    <property type="match status" value="5"/>
</dbReference>
<dbReference type="Pfam" id="PF01400">
    <property type="entry name" value="Astacin"/>
    <property type="match status" value="1"/>
</dbReference>
<reference evidence="21" key="3">
    <citation type="journal article" date="2006" name="Cell">
        <title>Neuronal transcriptome of Aplysia: neuronal compartments and circuitry.</title>
        <authorList>
            <person name="Moroz L.L."/>
            <person name="Edwards J.R."/>
            <person name="Puthanveettil S.V."/>
            <person name="Kohn A.B."/>
            <person name="Ha T."/>
            <person name="Heyland A."/>
            <person name="Knudsen B."/>
            <person name="Sahni A."/>
            <person name="Yu F."/>
            <person name="Liu L."/>
            <person name="Jezzini S."/>
            <person name="Lovell P."/>
            <person name="Iannucculli W."/>
            <person name="Chen M."/>
            <person name="Nguyen T."/>
            <person name="Sheng H."/>
            <person name="Shaw R."/>
            <person name="Kalachikov S."/>
            <person name="Panchin Y.V."/>
            <person name="Farmerie W."/>
            <person name="Russo J.J."/>
            <person name="Ju J."/>
            <person name="Kandel E.R."/>
        </authorList>
    </citation>
    <scope>NUCLEOTIDE SEQUENCE</scope>
</reference>
<evidence type="ECO:0000259" key="17">
    <source>
        <dbReference type="PROSITE" id="PS50026"/>
    </source>
</evidence>
<dbReference type="InterPro" id="IPR001881">
    <property type="entry name" value="EGF-like_Ca-bd_dom"/>
</dbReference>
<dbReference type="GO" id="GO:0005615">
    <property type="term" value="C:extracellular space"/>
    <property type="evidence" value="ECO:0007669"/>
    <property type="project" value="TreeGrafter"/>
</dbReference>
<dbReference type="GO" id="GO:0008270">
    <property type="term" value="F:zinc ion binding"/>
    <property type="evidence" value="ECO:0007669"/>
    <property type="project" value="UniProtKB-UniRule"/>
</dbReference>
<keyword evidence="7 12" id="KW-0482">Metalloprotease</keyword>
<evidence type="ECO:0000259" key="16">
    <source>
        <dbReference type="PROSITE" id="PS01180"/>
    </source>
</evidence>
<dbReference type="GO" id="GO:0006508">
    <property type="term" value="P:proteolysis"/>
    <property type="evidence" value="ECO:0007669"/>
    <property type="project" value="UniProtKB-KW"/>
</dbReference>
<feature type="disulfide bond" evidence="12">
    <location>
        <begin position="274"/>
        <end position="296"/>
    </location>
</feature>
<protein>
    <recommendedName>
        <fullName evidence="13">Metalloendopeptidase</fullName>
        <ecNumber evidence="13">3.4.24.-</ecNumber>
    </recommendedName>
</protein>
<dbReference type="PROSITE" id="PS01186">
    <property type="entry name" value="EGF_2"/>
    <property type="match status" value="1"/>
</dbReference>
<keyword evidence="1 11" id="KW-0245">EGF-like domain</keyword>
<dbReference type="Gene3D" id="3.40.390.10">
    <property type="entry name" value="Collagenase (Catalytic Domain)"/>
    <property type="match status" value="1"/>
</dbReference>
<keyword evidence="20" id="KW-1185">Reference proteome</keyword>
<feature type="coiled-coil region" evidence="14">
    <location>
        <begin position="115"/>
        <end position="186"/>
    </location>
</feature>
<keyword evidence="2 12" id="KW-0645">Protease</keyword>
<dbReference type="Gene3D" id="2.10.25.10">
    <property type="entry name" value="Laminin"/>
    <property type="match status" value="2"/>
</dbReference>
<feature type="domain" description="CUB" evidence="16">
    <location>
        <begin position="414"/>
        <end position="519"/>
    </location>
</feature>
<dbReference type="InterPro" id="IPR000742">
    <property type="entry name" value="EGF"/>
</dbReference>
<sequence>MENTVRKVAPVRTANRIINLFCLCTCALVLQCVLFPATAENIPRRTSDDLYMNPCKAAGYLDDIALTENEYESFERRWLALKNNISDSPQQSIVNHTDADRTQSPRAVTGDAMDMEKRKLRLQSLVEEKDELTQLIKEARAELKKTCHDRSDSECDQEKETLHKLLSEARRKRKQIKLRLHRLRKEIVQGDENESDGRPHSSSSRGRHRRATPADRSKLWDHGVIPYVIESNYSGENKDLFKLAMRHWENLTCLVFKDKGPEDTNYILFTQTDCGCCSFVGKHGSGAQVISLGKGCYYFGTVVHELGHVVGFWHEHNRPDRDKYVQIIRKNIMPGKESEFNILDEDKVDSLGEPYDYGSIMHYSRDKFSKHSYLDTIRPFRQRGMIALPRIGQNIRLNDGDVRQTNKLYKCPTCGRTVMESKGTISPDSGIRGEKTCQWRIIASHGERIQLSLTRLDLSNCDTDYVEVRDGHFVGSLSLGKFCGKKIPPPMISSGTRLWVEYKSRAARREAFQAAFEAICGGNMPGPEGFLNSPAYPDEYGSDKVCEWVITVREGYQVALEFATFETEFDPDCAYDYVEIRDGDTKDSPLVGTYCGTRTPPNAISTSRHLYVKFVSDESMQKGGFSASYLEEVDECEGEDHGCEHVCVNTLGSYECTCKIGYELHSDGKKCEKACGGYLDAPSGTISSPSFPDLYPPDKNCVWHISAPKGHTLTVNFTHMDLEWRGDECELDFVRVTNVVGNKERLQGQYCGFMAPPSITSLSNELRIEFRSDDTLQKTGFSMDYVADVDECASSNGGCKHICENTVGSFHCSCREGFILADDEKSCKEGGCHYEVTDTKGVIQSPDYPSFYPARRDCEWHFTTAPGHVVRLIFTDFQVEPHRTCRYDHVEAFDGANIQAPQIGKYCGSEKPAPIISSENTLTLTFLSDTSVQRKGFRARHDTVCQSSPTATSAPKKILSHVLYGSKPYDNRQNCSWNIQAPEGQHVELRFTAFEIEQQSRCLYDYVAVYDGPTENDLVLGKFCGNQVPSPIVSSTRSLLVRFRSDDTIKSGGFSATYRIADDTDTQWIC</sequence>
<dbReference type="Pfam" id="PF00431">
    <property type="entry name" value="CUB"/>
    <property type="match status" value="5"/>
</dbReference>
<feature type="binding site" evidence="10 12">
    <location>
        <position position="308"/>
    </location>
    <ligand>
        <name>Zn(2+)</name>
        <dbReference type="ChEBI" id="CHEBI:29105"/>
        <note>catalytic</note>
    </ligand>
</feature>
<dbReference type="CDD" id="cd00054">
    <property type="entry name" value="EGF_CA"/>
    <property type="match status" value="1"/>
</dbReference>
<feature type="domain" description="Peptidase M12A" evidence="18">
    <location>
        <begin position="210"/>
        <end position="412"/>
    </location>
</feature>
<evidence type="ECO:0000256" key="13">
    <source>
        <dbReference type="RuleBase" id="RU361183"/>
    </source>
</evidence>
<dbReference type="InterPro" id="IPR001506">
    <property type="entry name" value="Peptidase_M12A"/>
</dbReference>
<gene>
    <name evidence="21" type="primary">Tld-2</name>
    <name evidence="21" type="synonym">TBL-1</name>
</gene>
<evidence type="ECO:0000256" key="4">
    <source>
        <dbReference type="ARBA" id="ARBA00022737"/>
    </source>
</evidence>
<dbReference type="SUPFAM" id="SSF49854">
    <property type="entry name" value="Spermadhesin, CUB domain"/>
    <property type="match status" value="5"/>
</dbReference>
<dbReference type="PROSITE" id="PS50026">
    <property type="entry name" value="EGF_3"/>
    <property type="match status" value="2"/>
</dbReference>
<dbReference type="SMART" id="SM00042">
    <property type="entry name" value="CUB"/>
    <property type="match status" value="5"/>
</dbReference>
<dbReference type="MEROPS" id="M12.011"/>
<dbReference type="EC" id="3.4.24.-" evidence="13"/>
<dbReference type="PIR" id="T31069">
    <property type="entry name" value="T31069"/>
</dbReference>
<dbReference type="GO" id="GO:0004252">
    <property type="term" value="F:serine-type endopeptidase activity"/>
    <property type="evidence" value="ECO:0007669"/>
    <property type="project" value="TreeGrafter"/>
</dbReference>
<proteinExistence type="evidence at transcript level"/>
<evidence type="ECO:0000256" key="9">
    <source>
        <dbReference type="PIRSR" id="PIRSR001199-1"/>
    </source>
</evidence>
<reference evidence="21" key="4">
    <citation type="submission" date="2025-05" db="UniProtKB">
        <authorList>
            <consortium name="RefSeq"/>
        </authorList>
    </citation>
    <scope>IDENTIFICATION</scope>
</reference>
<dbReference type="InterPro" id="IPR018097">
    <property type="entry name" value="EGF_Ca-bd_CS"/>
</dbReference>
<keyword evidence="4" id="KW-0677">Repeat</keyword>
<keyword evidence="8 12" id="KW-1015">Disulfide bond</keyword>
<dbReference type="SMART" id="SM00235">
    <property type="entry name" value="ZnMc"/>
    <property type="match status" value="1"/>
</dbReference>
<feature type="domain" description="EGF-like" evidence="17">
    <location>
        <begin position="632"/>
        <end position="672"/>
    </location>
</feature>
<dbReference type="PROSITE" id="PS01187">
    <property type="entry name" value="EGF_CA"/>
    <property type="match status" value="2"/>
</dbReference>
<dbReference type="PRINTS" id="PR00480">
    <property type="entry name" value="ASTACIN"/>
</dbReference>
<keyword evidence="14" id="KW-0175">Coiled coil</keyword>